<comment type="caution">
    <text evidence="1">The sequence shown here is derived from an EMBL/GenBank/DDBJ whole genome shotgun (WGS) entry which is preliminary data.</text>
</comment>
<evidence type="ECO:0000313" key="2">
    <source>
        <dbReference type="Proteomes" id="UP000297643"/>
    </source>
</evidence>
<organism evidence="1 2">
    <name type="scientific">Cryobacterium mannosilyticum</name>
    <dbReference type="NCBI Taxonomy" id="1259190"/>
    <lineage>
        <taxon>Bacteria</taxon>
        <taxon>Bacillati</taxon>
        <taxon>Actinomycetota</taxon>
        <taxon>Actinomycetes</taxon>
        <taxon>Micrococcales</taxon>
        <taxon>Microbacteriaceae</taxon>
        <taxon>Cryobacterium</taxon>
    </lineage>
</organism>
<name>A0A4R8W9R3_9MICO</name>
<dbReference type="AlphaFoldDB" id="A0A4R8W9R3"/>
<keyword evidence="2" id="KW-1185">Reference proteome</keyword>
<dbReference type="RefSeq" id="WP_134507922.1">
    <property type="nucleotide sequence ID" value="NZ_SOFM01000016.1"/>
</dbReference>
<dbReference type="Proteomes" id="UP000297643">
    <property type="component" value="Unassembled WGS sequence"/>
</dbReference>
<evidence type="ECO:0000313" key="1">
    <source>
        <dbReference type="EMBL" id="TFC05391.1"/>
    </source>
</evidence>
<dbReference type="EMBL" id="SOFM01000016">
    <property type="protein sequence ID" value="TFC05391.1"/>
    <property type="molecule type" value="Genomic_DNA"/>
</dbReference>
<proteinExistence type="predicted"/>
<gene>
    <name evidence="1" type="ORF">E3O32_06920</name>
</gene>
<reference evidence="1 2" key="1">
    <citation type="submission" date="2019-03" db="EMBL/GenBank/DDBJ databases">
        <title>Genomics of glacier-inhabiting Cryobacterium strains.</title>
        <authorList>
            <person name="Liu Q."/>
            <person name="Xin Y.-H."/>
        </authorList>
    </citation>
    <scope>NUCLEOTIDE SEQUENCE [LARGE SCALE GENOMIC DNA]</scope>
    <source>
        <strain evidence="1 2">RHLT2-21</strain>
    </source>
</reference>
<sequence length="177" mass="17510">MKPRTPRAIALVAIAAVLIVGGGAYALASSGASGSSGGSISAGAARTTFPGLVAPSGQPELESIGKAHPRPGEVVQAAGPFDDRFLLENLAFDGAAVSGAVRVTSDVSAVLDLEVVAGFYDDTGALLGTGRFVHHLVDDGSHSGAPEELVTFTIAVPSGIAVPAVSVALGVPVLVNE</sequence>
<accession>A0A4R8W9R3</accession>
<protein>
    <submittedName>
        <fullName evidence="1">Uncharacterized protein</fullName>
    </submittedName>
</protein>